<reference evidence="4" key="1">
    <citation type="submission" date="2022-10" db="EMBL/GenBank/DDBJ databases">
        <title>Tapping the CABI collections for fungal endophytes: first genome assemblies for Collariella, Neodidymelliopsis, Ascochyta clinopodiicola, Didymella pomorum, Didymosphaeria variabile, Neocosmospora piperis and Neocucurbitaria cava.</title>
        <authorList>
            <person name="Hill R."/>
        </authorList>
    </citation>
    <scope>NUCLEOTIDE SEQUENCE</scope>
    <source>
        <strain evidence="4">IMI 355082</strain>
    </source>
</reference>
<dbReference type="PANTHER" id="PTHR11177:SF228">
    <property type="entry name" value="CHITINASE"/>
    <property type="match status" value="1"/>
</dbReference>
<evidence type="ECO:0000313" key="4">
    <source>
        <dbReference type="EMBL" id="KAJ4397301.1"/>
    </source>
</evidence>
<dbReference type="OrthoDB" id="76388at2759"/>
<dbReference type="InterPro" id="IPR017853">
    <property type="entry name" value="GH"/>
</dbReference>
<dbReference type="InterPro" id="IPR011583">
    <property type="entry name" value="Chitinase_II/V-like_cat"/>
</dbReference>
<evidence type="ECO:0000259" key="3">
    <source>
        <dbReference type="PROSITE" id="PS51910"/>
    </source>
</evidence>
<dbReference type="SMART" id="SM00636">
    <property type="entry name" value="Glyco_18"/>
    <property type="match status" value="1"/>
</dbReference>
<organism evidence="4 5">
    <name type="scientific">Gnomoniopsis smithogilvyi</name>
    <dbReference type="NCBI Taxonomy" id="1191159"/>
    <lineage>
        <taxon>Eukaryota</taxon>
        <taxon>Fungi</taxon>
        <taxon>Dikarya</taxon>
        <taxon>Ascomycota</taxon>
        <taxon>Pezizomycotina</taxon>
        <taxon>Sordariomycetes</taxon>
        <taxon>Sordariomycetidae</taxon>
        <taxon>Diaporthales</taxon>
        <taxon>Gnomoniaceae</taxon>
        <taxon>Gnomoniopsis</taxon>
    </lineage>
</organism>
<dbReference type="InterPro" id="IPR050314">
    <property type="entry name" value="Glycosyl_Hydrlase_18"/>
</dbReference>
<dbReference type="GO" id="GO:0005975">
    <property type="term" value="P:carbohydrate metabolic process"/>
    <property type="evidence" value="ECO:0007669"/>
    <property type="project" value="InterPro"/>
</dbReference>
<comment type="similarity">
    <text evidence="1">Belongs to the glycosyl hydrolase 18 family. Chitinase class V subfamily.</text>
</comment>
<feature type="domain" description="GH18" evidence="3">
    <location>
        <begin position="1"/>
        <end position="199"/>
    </location>
</feature>
<accession>A0A9W8Z1S9</accession>
<dbReference type="InterPro" id="IPR029070">
    <property type="entry name" value="Chitinase_insertion_sf"/>
</dbReference>
<dbReference type="InterPro" id="IPR001223">
    <property type="entry name" value="Glyco_hydro18_cat"/>
</dbReference>
<dbReference type="PANTHER" id="PTHR11177">
    <property type="entry name" value="CHITINASE"/>
    <property type="match status" value="1"/>
</dbReference>
<name>A0A9W8Z1S9_9PEZI</name>
<dbReference type="GO" id="GO:0008061">
    <property type="term" value="F:chitin binding"/>
    <property type="evidence" value="ECO:0007669"/>
    <property type="project" value="InterPro"/>
</dbReference>
<dbReference type="Gene3D" id="3.20.20.80">
    <property type="entry name" value="Glycosidases"/>
    <property type="match status" value="1"/>
</dbReference>
<sequence length="200" mass="21643">MYLPEEHYLLTTALPASRAVLGNIDLCRAADYLDLLNLMAYDFYGHWTSRSGHHSQLYPSSSKEDESSCGAGIIAYLASQGFPARKVLLGIPLFGRSFPGVASPGHRFSKPSGDGTLEYHQLPRKGTKEHVDKRACAAFCVSSGSTGFTSYDNPETVKMKAAFVKQKGLGGLFYWTAPADSKDSKRSLVAAGFRALHSSG</sequence>
<dbReference type="Proteomes" id="UP001140453">
    <property type="component" value="Unassembled WGS sequence"/>
</dbReference>
<evidence type="ECO:0000256" key="2">
    <source>
        <dbReference type="ARBA" id="ARBA00012729"/>
    </source>
</evidence>
<evidence type="ECO:0000313" key="5">
    <source>
        <dbReference type="Proteomes" id="UP001140453"/>
    </source>
</evidence>
<dbReference type="EC" id="3.2.1.14" evidence="2"/>
<dbReference type="AlphaFoldDB" id="A0A9W8Z1S9"/>
<dbReference type="GO" id="GO:0006032">
    <property type="term" value="P:chitin catabolic process"/>
    <property type="evidence" value="ECO:0007669"/>
    <property type="project" value="TreeGrafter"/>
</dbReference>
<dbReference type="Gene3D" id="3.10.50.10">
    <property type="match status" value="1"/>
</dbReference>
<dbReference type="Pfam" id="PF00704">
    <property type="entry name" value="Glyco_hydro_18"/>
    <property type="match status" value="1"/>
</dbReference>
<evidence type="ECO:0000256" key="1">
    <source>
        <dbReference type="ARBA" id="ARBA00008682"/>
    </source>
</evidence>
<dbReference type="SUPFAM" id="SSF51445">
    <property type="entry name" value="(Trans)glycosidases"/>
    <property type="match status" value="1"/>
</dbReference>
<dbReference type="GO" id="GO:0005576">
    <property type="term" value="C:extracellular region"/>
    <property type="evidence" value="ECO:0007669"/>
    <property type="project" value="TreeGrafter"/>
</dbReference>
<comment type="caution">
    <text evidence="4">The sequence shown here is derived from an EMBL/GenBank/DDBJ whole genome shotgun (WGS) entry which is preliminary data.</text>
</comment>
<gene>
    <name evidence="4" type="ORF">N0V93_001525</name>
</gene>
<dbReference type="EMBL" id="JAPEVB010000001">
    <property type="protein sequence ID" value="KAJ4397301.1"/>
    <property type="molecule type" value="Genomic_DNA"/>
</dbReference>
<keyword evidence="5" id="KW-1185">Reference proteome</keyword>
<protein>
    <recommendedName>
        <fullName evidence="2">chitinase</fullName>
        <ecNumber evidence="2">3.2.1.14</ecNumber>
    </recommendedName>
</protein>
<dbReference type="PROSITE" id="PS51910">
    <property type="entry name" value="GH18_2"/>
    <property type="match status" value="1"/>
</dbReference>
<proteinExistence type="inferred from homology"/>
<dbReference type="GO" id="GO:0008843">
    <property type="term" value="F:endochitinase activity"/>
    <property type="evidence" value="ECO:0007669"/>
    <property type="project" value="UniProtKB-EC"/>
</dbReference>
<dbReference type="SUPFAM" id="SSF54556">
    <property type="entry name" value="Chitinase insertion domain"/>
    <property type="match status" value="1"/>
</dbReference>